<dbReference type="Proteomes" id="UP000078237">
    <property type="component" value="Unassembled WGS sequence"/>
</dbReference>
<evidence type="ECO:0000313" key="3">
    <source>
        <dbReference type="Proteomes" id="UP000078237"/>
    </source>
</evidence>
<feature type="compositionally biased region" description="Basic and acidic residues" evidence="1">
    <location>
        <begin position="151"/>
        <end position="164"/>
    </location>
</feature>
<dbReference type="EMBL" id="LCTW02000082">
    <property type="protein sequence ID" value="KXX79602.1"/>
    <property type="molecule type" value="Genomic_DNA"/>
</dbReference>
<feature type="compositionally biased region" description="Polar residues" evidence="1">
    <location>
        <begin position="347"/>
        <end position="371"/>
    </location>
</feature>
<reference evidence="2 3" key="1">
    <citation type="journal article" date="2016" name="Genome Announc.">
        <title>Genome Sequence of Madurella mycetomatis mm55, Isolated from a Human Mycetoma Case in Sudan.</title>
        <authorList>
            <person name="Smit S."/>
            <person name="Derks M.F."/>
            <person name="Bervoets S."/>
            <person name="Fahal A."/>
            <person name="van Leeuwen W."/>
            <person name="van Belkum A."/>
            <person name="van de Sande W.W."/>
        </authorList>
    </citation>
    <scope>NUCLEOTIDE SEQUENCE [LARGE SCALE GENOMIC DNA]</scope>
    <source>
        <strain evidence="3">mm55</strain>
    </source>
</reference>
<gene>
    <name evidence="2" type="ORF">MMYC01_203011</name>
</gene>
<keyword evidence="3" id="KW-1185">Reference proteome</keyword>
<dbReference type="AlphaFoldDB" id="A0A175W7S3"/>
<feature type="region of interest" description="Disordered" evidence="1">
    <location>
        <begin position="309"/>
        <end position="384"/>
    </location>
</feature>
<sequence>MYLSGHLPSRSEICGKCKKSVEIDGDHEQRRMLTEELTERRSNKREHGRAYRNGQHSSRYHRDASKHYVAQDQGEADRTQLSARGIPTDGASQKDFDHSEPAFASVVRADNVESSIATRGSKNLDAQEAQKAVAEMDILGGINNPTPTEQQEPRKSSQKEKSDEGPESCESRQVTQPQEKDGRPGHGLSAAIAANTQQHYRGNSKPKQAHHMGISDMYWASEEGARESEFTSTFGFLGVYDYNSGNNRSYYHCGYDYNHDRPQHGMGATFSGGVEPFPTTYPANCPRSESEDEASRYCASSPATATATSCSQGTVVSSSSNSGRNRMSFATSINTSPDPGGPAYSGHFSTASAKIPSFTKTGQAGMPSSNRHQQRTRAQVWEASSAEAEEIEKAHVKLFDVKPKGKCRGSGSSSTG</sequence>
<evidence type="ECO:0000313" key="2">
    <source>
        <dbReference type="EMBL" id="KXX79602.1"/>
    </source>
</evidence>
<protein>
    <submittedName>
        <fullName evidence="2">GTPase Obg</fullName>
    </submittedName>
</protein>
<feature type="compositionally biased region" description="Basic and acidic residues" evidence="1">
    <location>
        <begin position="31"/>
        <end position="41"/>
    </location>
</feature>
<comment type="caution">
    <text evidence="2">The sequence shown here is derived from an EMBL/GenBank/DDBJ whole genome shotgun (WGS) entry which is preliminary data.</text>
</comment>
<feature type="compositionally biased region" description="Low complexity" evidence="1">
    <location>
        <begin position="309"/>
        <end position="328"/>
    </location>
</feature>
<name>A0A175W7S3_9PEZI</name>
<feature type="region of interest" description="Disordered" evidence="1">
    <location>
        <begin position="140"/>
        <end position="188"/>
    </location>
</feature>
<dbReference type="VEuPathDB" id="FungiDB:MMYC01_203011"/>
<evidence type="ECO:0000256" key="1">
    <source>
        <dbReference type="SAM" id="MobiDB-lite"/>
    </source>
</evidence>
<organism evidence="2 3">
    <name type="scientific">Madurella mycetomatis</name>
    <dbReference type="NCBI Taxonomy" id="100816"/>
    <lineage>
        <taxon>Eukaryota</taxon>
        <taxon>Fungi</taxon>
        <taxon>Dikarya</taxon>
        <taxon>Ascomycota</taxon>
        <taxon>Pezizomycotina</taxon>
        <taxon>Sordariomycetes</taxon>
        <taxon>Sordariomycetidae</taxon>
        <taxon>Sordariales</taxon>
        <taxon>Sordariales incertae sedis</taxon>
        <taxon>Madurella</taxon>
    </lineage>
</organism>
<accession>A0A175W7S3</accession>
<proteinExistence type="predicted"/>
<feature type="region of interest" description="Disordered" evidence="1">
    <location>
        <begin position="31"/>
        <end position="78"/>
    </location>
</feature>